<sequence length="488" mass="53106">MEPVIRGLSRSPYAPCPPELFAGREPERVRIMETLSLAREAGQVAMISGKAGSGKSSLLNWATGAALPGGEEHLSVHREFYETTDMVFSVYRDILTAIRQSGPAAAGSDPAIRQASDIVDRYVARIDPVGLLARVGEEIIGVFADVGDVPADRVLSTYPAAIKAFGETMSRNGGVFVLLLDNLEWAPEPDLLLTLELIRQRPPGIALVLACDSGDRLRYPQVLEALRGVRGTEIRLGGLEAPGVGDLARRRFDRAVPDEVSELLAHTIADPLGLMVFFALAGWRGLTLDEKAVRVLLPELRNPAASIYAEAEPLQQGRAKTLAVLNPPFHPAVAACMLTEERMSLSEVETSLPESTLFRSVGRHGYDFAHPLIREYCTSLVPEAERLLLHGRAACCTERFLERLPGRQHALVSLVRHLFSAGEYARALALSHELGRRYYEVGAYDTARILARQAVVSAEKTESSDARAAAEELLHLILRATEGRADGA</sequence>
<evidence type="ECO:0000259" key="3">
    <source>
        <dbReference type="Pfam" id="PF13191"/>
    </source>
</evidence>
<dbReference type="OrthoDB" id="106128at2157"/>
<keyword evidence="5" id="KW-1185">Reference proteome</keyword>
<dbReference type="Pfam" id="PF13191">
    <property type="entry name" value="AAA_16"/>
    <property type="match status" value="1"/>
</dbReference>
<organism evidence="4 5">
    <name type="scientific">Methanoculleus taiwanensis</name>
    <dbReference type="NCBI Taxonomy" id="1550565"/>
    <lineage>
        <taxon>Archaea</taxon>
        <taxon>Methanobacteriati</taxon>
        <taxon>Methanobacteriota</taxon>
        <taxon>Stenosarchaea group</taxon>
        <taxon>Methanomicrobia</taxon>
        <taxon>Methanomicrobiales</taxon>
        <taxon>Methanomicrobiaceae</taxon>
        <taxon>Methanoculleus</taxon>
    </lineage>
</organism>
<dbReference type="GO" id="GO:0004016">
    <property type="term" value="F:adenylate cyclase activity"/>
    <property type="evidence" value="ECO:0007669"/>
    <property type="project" value="TreeGrafter"/>
</dbReference>
<dbReference type="AlphaFoldDB" id="A0A498GYU2"/>
<protein>
    <recommendedName>
        <fullName evidence="3">Orc1-like AAA ATPase domain-containing protein</fullName>
    </recommendedName>
</protein>
<proteinExistence type="predicted"/>
<dbReference type="GO" id="GO:0005737">
    <property type="term" value="C:cytoplasm"/>
    <property type="evidence" value="ECO:0007669"/>
    <property type="project" value="TreeGrafter"/>
</dbReference>
<dbReference type="GO" id="GO:0005524">
    <property type="term" value="F:ATP binding"/>
    <property type="evidence" value="ECO:0007669"/>
    <property type="project" value="UniProtKB-KW"/>
</dbReference>
<dbReference type="SUPFAM" id="SSF52540">
    <property type="entry name" value="P-loop containing nucleoside triphosphate hydrolases"/>
    <property type="match status" value="1"/>
</dbReference>
<evidence type="ECO:0000313" key="4">
    <source>
        <dbReference type="EMBL" id="RXE55275.1"/>
    </source>
</evidence>
<keyword evidence="1" id="KW-0547">Nucleotide-binding</keyword>
<dbReference type="Proteomes" id="UP000290932">
    <property type="component" value="Unassembled WGS sequence"/>
</dbReference>
<feature type="domain" description="Orc1-like AAA ATPase" evidence="3">
    <location>
        <begin position="21"/>
        <end position="203"/>
    </location>
</feature>
<keyword evidence="2" id="KW-0067">ATP-binding</keyword>
<dbReference type="PANTHER" id="PTHR16305">
    <property type="entry name" value="TESTICULAR SOLUBLE ADENYLYL CYCLASE"/>
    <property type="match status" value="1"/>
</dbReference>
<gene>
    <name evidence="4" type="ORF">ABH15_10855</name>
</gene>
<dbReference type="Gene3D" id="3.40.50.300">
    <property type="entry name" value="P-loop containing nucleotide triphosphate hydrolases"/>
    <property type="match status" value="1"/>
</dbReference>
<dbReference type="RefSeq" id="WP_128694429.1">
    <property type="nucleotide sequence ID" value="NZ_LHQS01000003.1"/>
</dbReference>
<dbReference type="InterPro" id="IPR027417">
    <property type="entry name" value="P-loop_NTPase"/>
</dbReference>
<name>A0A498GYU2_9EURY</name>
<evidence type="ECO:0000256" key="2">
    <source>
        <dbReference type="ARBA" id="ARBA00022840"/>
    </source>
</evidence>
<comment type="caution">
    <text evidence="4">The sequence shown here is derived from an EMBL/GenBank/DDBJ whole genome shotgun (WGS) entry which is preliminary data.</text>
</comment>
<accession>A0A498GYU2</accession>
<dbReference type="EMBL" id="LHQS01000003">
    <property type="protein sequence ID" value="RXE55275.1"/>
    <property type="molecule type" value="Genomic_DNA"/>
</dbReference>
<evidence type="ECO:0000256" key="1">
    <source>
        <dbReference type="ARBA" id="ARBA00022741"/>
    </source>
</evidence>
<dbReference type="PANTHER" id="PTHR16305:SF28">
    <property type="entry name" value="GUANYLATE CYCLASE DOMAIN-CONTAINING PROTEIN"/>
    <property type="match status" value="1"/>
</dbReference>
<dbReference type="InterPro" id="IPR041664">
    <property type="entry name" value="AAA_16"/>
</dbReference>
<evidence type="ECO:0000313" key="5">
    <source>
        <dbReference type="Proteomes" id="UP000290932"/>
    </source>
</evidence>
<reference evidence="4 5" key="1">
    <citation type="journal article" date="2015" name="Int. J. Syst. Evol. Microbiol.">
        <title>Methanoculleus taiwanensis sp. nov., a methanogen isolated from deep marine sediment at the deformation front area near Taiwan.</title>
        <authorList>
            <person name="Weng C.Y."/>
            <person name="Chen S.C."/>
            <person name="Lai M.C."/>
            <person name="Wu S.Y."/>
            <person name="Lin S."/>
            <person name="Yang T.F."/>
            <person name="Chen P.C."/>
        </authorList>
    </citation>
    <scope>NUCLEOTIDE SEQUENCE [LARGE SCALE GENOMIC DNA]</scope>
    <source>
        <strain evidence="4 5">CYW4</strain>
    </source>
</reference>